<dbReference type="Pfam" id="PF07990">
    <property type="entry name" value="NABP"/>
    <property type="match status" value="1"/>
</dbReference>
<evidence type="ECO:0000256" key="2">
    <source>
        <dbReference type="ARBA" id="ARBA00022490"/>
    </source>
</evidence>
<feature type="compositionally biased region" description="Basic and acidic residues" evidence="8">
    <location>
        <begin position="427"/>
        <end position="457"/>
    </location>
</feature>
<keyword evidence="3" id="KW-0677">Repeat</keyword>
<dbReference type="SMART" id="SM00025">
    <property type="entry name" value="Pumilio"/>
    <property type="match status" value="8"/>
</dbReference>
<feature type="repeat" description="Pumilio" evidence="7">
    <location>
        <begin position="1207"/>
        <end position="1248"/>
    </location>
</feature>
<dbReference type="InterPro" id="IPR033712">
    <property type="entry name" value="Pumilio_RNA-bd"/>
</dbReference>
<dbReference type="PROSITE" id="PS50302">
    <property type="entry name" value="PUM"/>
    <property type="match status" value="7"/>
</dbReference>
<organism evidence="10 11">
    <name type="scientific">Tetracentron sinense</name>
    <name type="common">Spur-leaf</name>
    <dbReference type="NCBI Taxonomy" id="13715"/>
    <lineage>
        <taxon>Eukaryota</taxon>
        <taxon>Viridiplantae</taxon>
        <taxon>Streptophyta</taxon>
        <taxon>Embryophyta</taxon>
        <taxon>Tracheophyta</taxon>
        <taxon>Spermatophyta</taxon>
        <taxon>Magnoliopsida</taxon>
        <taxon>Trochodendrales</taxon>
        <taxon>Trochodendraceae</taxon>
        <taxon>Tetracentron</taxon>
    </lineage>
</organism>
<feature type="repeat" description="Pumilio" evidence="7">
    <location>
        <begin position="943"/>
        <end position="978"/>
    </location>
</feature>
<dbReference type="SUPFAM" id="SSF48371">
    <property type="entry name" value="ARM repeat"/>
    <property type="match status" value="1"/>
</dbReference>
<dbReference type="PROSITE" id="PS50303">
    <property type="entry name" value="PUM_HD"/>
    <property type="match status" value="1"/>
</dbReference>
<feature type="compositionally biased region" description="Low complexity" evidence="8">
    <location>
        <begin position="556"/>
        <end position="569"/>
    </location>
</feature>
<evidence type="ECO:0000256" key="1">
    <source>
        <dbReference type="ARBA" id="ARBA00004496"/>
    </source>
</evidence>
<accession>A0A835DK76</accession>
<dbReference type="PANTHER" id="PTHR12537:SF12">
    <property type="entry name" value="MATERNAL PROTEIN PUMILIO"/>
    <property type="match status" value="1"/>
</dbReference>
<feature type="repeat" description="Pumilio" evidence="7">
    <location>
        <begin position="979"/>
        <end position="1014"/>
    </location>
</feature>
<feature type="repeat" description="Pumilio" evidence="7">
    <location>
        <begin position="1087"/>
        <end position="1122"/>
    </location>
</feature>
<dbReference type="FunFam" id="1.25.10.10:FF:000004">
    <property type="entry name" value="Pumilio homolog 1 isoform 2"/>
    <property type="match status" value="1"/>
</dbReference>
<comment type="caution">
    <text evidence="10">The sequence shown here is derived from an EMBL/GenBank/DDBJ whole genome shotgun (WGS) entry which is preliminary data.</text>
</comment>
<evidence type="ECO:0000256" key="7">
    <source>
        <dbReference type="PROSITE-ProRule" id="PRU00317"/>
    </source>
</evidence>
<protein>
    <recommendedName>
        <fullName evidence="9">PUM-HD domain-containing protein</fullName>
    </recommendedName>
</protein>
<dbReference type="EMBL" id="JABCRI010000007">
    <property type="protein sequence ID" value="KAF8403099.1"/>
    <property type="molecule type" value="Genomic_DNA"/>
</dbReference>
<dbReference type="InterPro" id="IPR001313">
    <property type="entry name" value="Pumilio_RNA-bd_rpt"/>
</dbReference>
<evidence type="ECO:0000256" key="4">
    <source>
        <dbReference type="ARBA" id="ARBA00022845"/>
    </source>
</evidence>
<comment type="subcellular location">
    <subcellularLocation>
        <location evidence="1">Cytoplasm</location>
    </subcellularLocation>
</comment>
<dbReference type="GO" id="GO:0003729">
    <property type="term" value="F:mRNA binding"/>
    <property type="evidence" value="ECO:0007669"/>
    <property type="project" value="UniProtKB-ARBA"/>
</dbReference>
<comment type="function">
    <text evidence="6">Sequence-specific RNA-binding protein that regulates translation and mRNA stability by binding the 3'-UTR of target mRNAs. Binds the APUM-binding elements (APBEs) in the 3'-UTR mRNA sequence of CLV1, PNH, WUS and FAS2.</text>
</comment>
<dbReference type="OrthoDB" id="668540at2759"/>
<name>A0A835DK76_TETSI</name>
<proteinExistence type="predicted"/>
<dbReference type="GO" id="GO:0005737">
    <property type="term" value="C:cytoplasm"/>
    <property type="evidence" value="ECO:0007669"/>
    <property type="project" value="UniProtKB-SubCell"/>
</dbReference>
<evidence type="ECO:0000256" key="6">
    <source>
        <dbReference type="ARBA" id="ARBA00055193"/>
    </source>
</evidence>
<evidence type="ECO:0000256" key="5">
    <source>
        <dbReference type="ARBA" id="ARBA00022884"/>
    </source>
</evidence>
<feature type="repeat" description="Pumilio" evidence="7">
    <location>
        <begin position="1171"/>
        <end position="1206"/>
    </location>
</feature>
<keyword evidence="4" id="KW-0810">Translation regulation</keyword>
<dbReference type="InterPro" id="IPR012940">
    <property type="entry name" value="NABP"/>
</dbReference>
<dbReference type="PANTHER" id="PTHR12537">
    <property type="entry name" value="RNA BINDING PROTEIN PUMILIO-RELATED"/>
    <property type="match status" value="1"/>
</dbReference>
<dbReference type="Pfam" id="PF00806">
    <property type="entry name" value="PUF"/>
    <property type="match status" value="8"/>
</dbReference>
<sequence length="1319" mass="145626">MKELNPIPETSGDHLLRAVRLRDGSAWHPPEVHWLKINTDGAALLSGLATSTKVAFNGLDIRLLPGKKIRFEDFQRSSSSVLEMITESPFNNLSDVGILPNIGNGMRGSNGNLEDSLGEELDLMLRDQRNRDFVDGERDLNIYRSGSAPPTVEGSLNAVGSLFRNSGPDVSGISGTNNVNGVLSEEEIRSHPEYLSYYYSHDNVNPRLPPPLLSKEDWRVAQRFQAGTSSFGGIGDWRKKDLVHDGDSASLFSLQPGISAQRGEIDFMEPRMVKPRNLTRQPSAEWLERGTDGLIGLAGVGLGARRKSFADMLQSLGFSSSFLSTGNILAMRTQYAPNLRSLSCLSPFNALLRFLSEARIKMRDLASYQTMLSPQKMMLWLCFDRELSMKSCIDRNVGFASESFGRSGLPFLPAMEQRESSSGGCWNKERSGEGPDGCRNKERKVRLPEQREEGGGVRRYPGEREIREGLSRPASVSGHHSRPVSCSAFNDIVDPLGVADTQAQLLNSVESIDGLHSGATASGLVRVQSLGSTVSHSFASVVGSSLSRSTTPESQLVGRSPGPRLPPVGGRVCTIDKMKIVGSNAFSGLSSSTTDHADLSATLSGLGLSKNRLLDDDSRVQSQLQQEFDDQPNFLFDMPNGHNQSLQQQLTDKSEAVKLAIPTFYNDLTKKNGTATDLNVSNISFDGKMNLPKRTSSSANLYSKVNSAGSASLEGSSFHYENANMPSMNFSGFVPSGYSVNQRLNSVMNNHLDTGAALMGSEEGQSFDRSRNQVGSSLQVPVMNPLYVQYLQRTSDYAAHAAASLSDPSVGRNYLGTSNSDLLEFQKGYLETLLAQQKQQYGPTFLGKSGGLNHGYYGSPAFGLGMPYPGNTVANSVLHSVGPGTPIRQKERISHFPSTIRSSTGGSMGSWHSDNGGNMEETYASSLLEQFKNNKTKCFELSEIGDHVVEFSVDQYGSRFIQQKLETATVEEKNKIFPEIIPHARTLMTDVFGNYVIQKFFEHGTQSQRKELASQLTGHVLPLSLQMYGCRVIQKALEVVDLDQQTHMVAELDGSVMKCVRDQNGNHVIQKCIECVPQDRIQFIISAFYKQVVTLSTHPYGCRVIQRVLEHCDDLKTQRIIMDEILQSVCILAQDQYGNYVVQARDFLIRLIFVHVLQHGKPHERSIIISKLAGQIVKMSQQKFASNVVEKCLTFGGPGERQLLVNEMLGSTDENEPLQAMMKDPFANYVVQKVLETCNEQSRELILSRIKVHLNALKRYTYGKHIVARVEKLVTTGGYQLCLEYSAENGERRGESSLAFYYFNDVWFEMNLQITASNQ</sequence>
<evidence type="ECO:0000256" key="8">
    <source>
        <dbReference type="SAM" id="MobiDB-lite"/>
    </source>
</evidence>
<dbReference type="CDD" id="cd07920">
    <property type="entry name" value="Pumilio"/>
    <property type="match status" value="1"/>
</dbReference>
<dbReference type="Gene3D" id="1.25.10.10">
    <property type="entry name" value="Leucine-rich Repeat Variant"/>
    <property type="match status" value="1"/>
</dbReference>
<dbReference type="InterPro" id="IPR011989">
    <property type="entry name" value="ARM-like"/>
</dbReference>
<dbReference type="GO" id="GO:0006417">
    <property type="term" value="P:regulation of translation"/>
    <property type="evidence" value="ECO:0007669"/>
    <property type="project" value="UniProtKB-KW"/>
</dbReference>
<dbReference type="Proteomes" id="UP000655225">
    <property type="component" value="Unassembled WGS sequence"/>
</dbReference>
<feature type="repeat" description="Pumilio" evidence="7">
    <location>
        <begin position="1051"/>
        <end position="1086"/>
    </location>
</feature>
<evidence type="ECO:0000256" key="3">
    <source>
        <dbReference type="ARBA" id="ARBA00022737"/>
    </source>
</evidence>
<evidence type="ECO:0000313" key="10">
    <source>
        <dbReference type="EMBL" id="KAF8403099.1"/>
    </source>
</evidence>
<feature type="domain" description="PUM-HD" evidence="9">
    <location>
        <begin position="923"/>
        <end position="1274"/>
    </location>
</feature>
<gene>
    <name evidence="10" type="ORF">HHK36_011193</name>
</gene>
<dbReference type="OMA" id="NSMMRTS"/>
<reference evidence="10 11" key="1">
    <citation type="submission" date="2020-04" db="EMBL/GenBank/DDBJ databases">
        <title>Plant Genome Project.</title>
        <authorList>
            <person name="Zhang R.-G."/>
        </authorList>
    </citation>
    <scope>NUCLEOTIDE SEQUENCE [LARGE SCALE GENOMIC DNA]</scope>
    <source>
        <strain evidence="10">YNK0</strain>
        <tissue evidence="10">Leaf</tissue>
    </source>
</reference>
<feature type="region of interest" description="Disordered" evidence="8">
    <location>
        <begin position="420"/>
        <end position="457"/>
    </location>
</feature>
<dbReference type="InterPro" id="IPR033133">
    <property type="entry name" value="PUM-HD"/>
</dbReference>
<keyword evidence="11" id="KW-1185">Reference proteome</keyword>
<keyword evidence="2" id="KW-0963">Cytoplasm</keyword>
<dbReference type="InterPro" id="IPR016024">
    <property type="entry name" value="ARM-type_fold"/>
</dbReference>
<feature type="region of interest" description="Disordered" evidence="8">
    <location>
        <begin position="548"/>
        <end position="569"/>
    </location>
</feature>
<evidence type="ECO:0000313" key="11">
    <source>
        <dbReference type="Proteomes" id="UP000655225"/>
    </source>
</evidence>
<keyword evidence="5" id="KW-0694">RNA-binding</keyword>
<feature type="repeat" description="Pumilio" evidence="7">
    <location>
        <begin position="1015"/>
        <end position="1050"/>
    </location>
</feature>
<evidence type="ECO:0000259" key="9">
    <source>
        <dbReference type="PROSITE" id="PS50303"/>
    </source>
</evidence>